<evidence type="ECO:0000256" key="1">
    <source>
        <dbReference type="SAM" id="MobiDB-lite"/>
    </source>
</evidence>
<dbReference type="EMBL" id="VSRR010016267">
    <property type="protein sequence ID" value="MPC59112.1"/>
    <property type="molecule type" value="Genomic_DNA"/>
</dbReference>
<organism evidence="2 3">
    <name type="scientific">Portunus trituberculatus</name>
    <name type="common">Swimming crab</name>
    <name type="synonym">Neptunus trituberculatus</name>
    <dbReference type="NCBI Taxonomy" id="210409"/>
    <lineage>
        <taxon>Eukaryota</taxon>
        <taxon>Metazoa</taxon>
        <taxon>Ecdysozoa</taxon>
        <taxon>Arthropoda</taxon>
        <taxon>Crustacea</taxon>
        <taxon>Multicrustacea</taxon>
        <taxon>Malacostraca</taxon>
        <taxon>Eumalacostraca</taxon>
        <taxon>Eucarida</taxon>
        <taxon>Decapoda</taxon>
        <taxon>Pleocyemata</taxon>
        <taxon>Brachyura</taxon>
        <taxon>Eubrachyura</taxon>
        <taxon>Portunoidea</taxon>
        <taxon>Portunidae</taxon>
        <taxon>Portuninae</taxon>
        <taxon>Portunus</taxon>
    </lineage>
</organism>
<dbReference type="AlphaFoldDB" id="A0A5B7GJH7"/>
<sequence>MSRRPLYRRSPDRDLTCYDPASCPSRRSSQRVGGTGKGPGDGGWVSHSLASLYYRPWVLLARPKATCPEMGGASFSDPYKATGTLARYALSPPSPTVVMLRAFSFLCLVGLALAGHYGTPQVTCEPKHETLTVTRTSLITIPQQVTQLDLQYEHQTVDITSVVLVPKTVINTQTVTFFPNPDVITHTTLFTATHYQTNFVTHLATAVATQTSQVVATAQEVEEQVITQTAVVDQIVTNTLTITNQKTTFKTLTVTNTVNTHITHTETETFAVTETSYQTFVQHATDTVTSLTEHTNHVTVTTTEHELVTKCPEPKITYNH</sequence>
<evidence type="ECO:0000313" key="2">
    <source>
        <dbReference type="EMBL" id="MPC59112.1"/>
    </source>
</evidence>
<evidence type="ECO:0000313" key="3">
    <source>
        <dbReference type="Proteomes" id="UP000324222"/>
    </source>
</evidence>
<gene>
    <name evidence="2" type="ORF">E2C01_053127</name>
</gene>
<reference evidence="2 3" key="1">
    <citation type="submission" date="2019-05" db="EMBL/GenBank/DDBJ databases">
        <title>Another draft genome of Portunus trituberculatus and its Hox gene families provides insights of decapod evolution.</title>
        <authorList>
            <person name="Jeong J.-H."/>
            <person name="Song I."/>
            <person name="Kim S."/>
            <person name="Choi T."/>
            <person name="Kim D."/>
            <person name="Ryu S."/>
            <person name="Kim W."/>
        </authorList>
    </citation>
    <scope>NUCLEOTIDE SEQUENCE [LARGE SCALE GENOMIC DNA]</scope>
    <source>
        <tissue evidence="2">Muscle</tissue>
    </source>
</reference>
<feature type="region of interest" description="Disordered" evidence="1">
    <location>
        <begin position="1"/>
        <end position="41"/>
    </location>
</feature>
<keyword evidence="3" id="KW-1185">Reference proteome</keyword>
<comment type="caution">
    <text evidence="2">The sequence shown here is derived from an EMBL/GenBank/DDBJ whole genome shotgun (WGS) entry which is preliminary data.</text>
</comment>
<dbReference type="Proteomes" id="UP000324222">
    <property type="component" value="Unassembled WGS sequence"/>
</dbReference>
<proteinExistence type="predicted"/>
<protein>
    <submittedName>
        <fullName evidence="2">Uncharacterized protein</fullName>
    </submittedName>
</protein>
<accession>A0A5B7GJH7</accession>
<dbReference type="OrthoDB" id="10582720at2759"/>
<name>A0A5B7GJH7_PORTR</name>